<evidence type="ECO:0000313" key="4">
    <source>
        <dbReference type="EMBL" id="UWM53916.1"/>
    </source>
</evidence>
<evidence type="ECO:0000313" key="5">
    <source>
        <dbReference type="Proteomes" id="UP001057580"/>
    </source>
</evidence>
<dbReference type="RefSeq" id="WP_260592910.1">
    <property type="nucleotide sequence ID" value="NZ_CP104003.1"/>
</dbReference>
<evidence type="ECO:0000256" key="1">
    <source>
        <dbReference type="HAMAP-Rule" id="MF_02130"/>
    </source>
</evidence>
<dbReference type="GeneID" id="74944262"/>
<dbReference type="KEGG" id="ssai:N0B31_17530"/>
<dbReference type="AlphaFoldDB" id="A0A9E7R1C5"/>
<proteinExistence type="inferred from homology"/>
<dbReference type="Gene3D" id="3.30.1300.20">
    <property type="entry name" value="7,8-dihydroneopterin aldolase (MptD)"/>
    <property type="match status" value="1"/>
</dbReference>
<reference evidence="4" key="1">
    <citation type="submission" date="2022-09" db="EMBL/GenBank/DDBJ databases">
        <title>Diverse halophilic archaea isolated from saline environments.</title>
        <authorList>
            <person name="Cui H.-L."/>
        </authorList>
    </citation>
    <scope>NUCLEOTIDE SEQUENCE</scope>
    <source>
        <strain evidence="4">ZS-35-S2</strain>
    </source>
</reference>
<name>A0A9E7R1C5_9EURY</name>
<sequence>MSESSDEASGADRATDRGPTGDGDESPTDAEVACFEAGVKFGTLYHQFAGTPLSPASADSLARAMEAAIENQPHCESVTVRPRVDAIEAALAEQSADYTEWTGKFAEVEMEVEYEGCEVSTRMAMAGDYPLMSVERVRRPER</sequence>
<feature type="domain" description="Dihydroneopterin aldolase MtpD C-terminal" evidence="3">
    <location>
        <begin position="28"/>
        <end position="135"/>
    </location>
</feature>
<comment type="pathway">
    <text evidence="1">Cofactor biosynthesis; tetrahydrofolate biosynthesis; 2-amino-4-hydroxy-6-hydroxymethyl-7,8-dihydropteridine diphosphate from 7,8-dihydroneopterin triphosphate: step 3/4.</text>
</comment>
<evidence type="ECO:0000256" key="2">
    <source>
        <dbReference type="SAM" id="MobiDB-lite"/>
    </source>
</evidence>
<dbReference type="Pfam" id="PF04038">
    <property type="entry name" value="DHNA"/>
    <property type="match status" value="1"/>
</dbReference>
<protein>
    <recommendedName>
        <fullName evidence="1">Dihydroneopterin aldolase</fullName>
        <shortName evidence="1">DHNA</shortName>
        <ecNumber evidence="1">4.1.2.25</ecNumber>
    </recommendedName>
    <alternativeName>
        <fullName evidence="1">7,8-dihydroneopterin aldolase</fullName>
    </alternativeName>
</protein>
<comment type="similarity">
    <text evidence="1">Belongs to the archaeal dihydroneopterin aldolase family.</text>
</comment>
<dbReference type="GO" id="GO:0046656">
    <property type="term" value="P:folic acid biosynthetic process"/>
    <property type="evidence" value="ECO:0007669"/>
    <property type="project" value="UniProtKB-KW"/>
</dbReference>
<accession>A0A9E7R1C5</accession>
<evidence type="ECO:0000259" key="3">
    <source>
        <dbReference type="Pfam" id="PF04038"/>
    </source>
</evidence>
<dbReference type="EC" id="4.1.2.25" evidence="1"/>
<dbReference type="SUPFAM" id="SSF143560">
    <property type="entry name" value="MK0786-like"/>
    <property type="match status" value="1"/>
</dbReference>
<feature type="binding site" evidence="1">
    <location>
        <position position="36"/>
    </location>
    <ligand>
        <name>substrate</name>
    </ligand>
</feature>
<dbReference type="GO" id="GO:0004150">
    <property type="term" value="F:dihydroneopterin aldolase activity"/>
    <property type="evidence" value="ECO:0007669"/>
    <property type="project" value="UniProtKB-UniRule"/>
</dbReference>
<dbReference type="Proteomes" id="UP001057580">
    <property type="component" value="Chromosome"/>
</dbReference>
<dbReference type="GO" id="GO:0046654">
    <property type="term" value="P:tetrahydrofolate biosynthetic process"/>
    <property type="evidence" value="ECO:0007669"/>
    <property type="project" value="UniProtKB-UniRule"/>
</dbReference>
<comment type="catalytic activity">
    <reaction evidence="1">
        <text>7,8-dihydroneopterin = 6-hydroxymethyl-7,8-dihydropterin + glycolaldehyde</text>
        <dbReference type="Rhea" id="RHEA:10540"/>
        <dbReference type="ChEBI" id="CHEBI:17001"/>
        <dbReference type="ChEBI" id="CHEBI:17071"/>
        <dbReference type="ChEBI" id="CHEBI:44841"/>
        <dbReference type="EC" id="4.1.2.25"/>
    </reaction>
</comment>
<dbReference type="HAMAP" id="MF_02130">
    <property type="entry name" value="DHNA_arch"/>
    <property type="match status" value="1"/>
</dbReference>
<dbReference type="InterPro" id="IPR007181">
    <property type="entry name" value="MtpD_C"/>
</dbReference>
<dbReference type="InterPro" id="IPR027508">
    <property type="entry name" value="DHN_aldolase_MptD"/>
</dbReference>
<keyword evidence="1" id="KW-0289">Folate biosynthesis</keyword>
<comment type="subunit">
    <text evidence="1">Homotetramer.</text>
</comment>
<organism evidence="4 5">
    <name type="scientific">Salinirubellus salinus</name>
    <dbReference type="NCBI Taxonomy" id="1364945"/>
    <lineage>
        <taxon>Archaea</taxon>
        <taxon>Methanobacteriati</taxon>
        <taxon>Methanobacteriota</taxon>
        <taxon>Stenosarchaea group</taxon>
        <taxon>Halobacteria</taxon>
        <taxon>Halobacteriales</taxon>
        <taxon>Natronomonadaceae</taxon>
        <taxon>Salinirubellus</taxon>
    </lineage>
</organism>
<comment type="function">
    <text evidence="1">Catalyzes the conversion of 7,8-dihydroneopterin (H2Neo) to 6-hydroxymethyl-7,8-dihydropterin (6-HMD).</text>
</comment>
<gene>
    <name evidence="1" type="primary">mptD</name>
    <name evidence="4" type="ORF">N0B31_17530</name>
</gene>
<dbReference type="InterPro" id="IPR036839">
    <property type="entry name" value="MptD_sf"/>
</dbReference>
<dbReference type="EMBL" id="CP104003">
    <property type="protein sequence ID" value="UWM53916.1"/>
    <property type="molecule type" value="Genomic_DNA"/>
</dbReference>
<feature type="binding site" evidence="1">
    <location>
        <position position="132"/>
    </location>
    <ligand>
        <name>substrate</name>
    </ligand>
</feature>
<keyword evidence="5" id="KW-1185">Reference proteome</keyword>
<feature type="region of interest" description="Disordered" evidence="2">
    <location>
        <begin position="1"/>
        <end position="30"/>
    </location>
</feature>
<keyword evidence="1" id="KW-0456">Lyase</keyword>